<evidence type="ECO:0000313" key="1">
    <source>
        <dbReference type="EMBL" id="GAA0159135.1"/>
    </source>
</evidence>
<name>A0AAV3Q6J0_LITER</name>
<organism evidence="1 2">
    <name type="scientific">Lithospermum erythrorhizon</name>
    <name type="common">Purple gromwell</name>
    <name type="synonym">Lithospermum officinale var. erythrorhizon</name>
    <dbReference type="NCBI Taxonomy" id="34254"/>
    <lineage>
        <taxon>Eukaryota</taxon>
        <taxon>Viridiplantae</taxon>
        <taxon>Streptophyta</taxon>
        <taxon>Embryophyta</taxon>
        <taxon>Tracheophyta</taxon>
        <taxon>Spermatophyta</taxon>
        <taxon>Magnoliopsida</taxon>
        <taxon>eudicotyledons</taxon>
        <taxon>Gunneridae</taxon>
        <taxon>Pentapetalae</taxon>
        <taxon>asterids</taxon>
        <taxon>lamiids</taxon>
        <taxon>Boraginales</taxon>
        <taxon>Boraginaceae</taxon>
        <taxon>Boraginoideae</taxon>
        <taxon>Lithospermeae</taxon>
        <taxon>Lithospermum</taxon>
    </lineage>
</organism>
<keyword evidence="2" id="KW-1185">Reference proteome</keyword>
<sequence>MLRHRDKLRHLIMVEIGDGMQTSFWHDHWHVKGVLAQVVSEEKKGCLRIGEKAKVVEVVAAGKWSKVRNFTREVEQIVQGIPGLHKGKKDKVI</sequence>
<dbReference type="AlphaFoldDB" id="A0AAV3Q6J0"/>
<reference evidence="1 2" key="1">
    <citation type="submission" date="2024-01" db="EMBL/GenBank/DDBJ databases">
        <title>The complete chloroplast genome sequence of Lithospermum erythrorhizon: insights into the phylogenetic relationship among Boraginaceae species and the maternal lineages of purple gromwells.</title>
        <authorList>
            <person name="Okada T."/>
            <person name="Watanabe K."/>
        </authorList>
    </citation>
    <scope>NUCLEOTIDE SEQUENCE [LARGE SCALE GENOMIC DNA]</scope>
</reference>
<evidence type="ECO:0000313" key="2">
    <source>
        <dbReference type="Proteomes" id="UP001454036"/>
    </source>
</evidence>
<proteinExistence type="predicted"/>
<protein>
    <submittedName>
        <fullName evidence="1">Uncharacterized protein</fullName>
    </submittedName>
</protein>
<comment type="caution">
    <text evidence="1">The sequence shown here is derived from an EMBL/GenBank/DDBJ whole genome shotgun (WGS) entry which is preliminary data.</text>
</comment>
<dbReference type="EMBL" id="BAABME010003529">
    <property type="protein sequence ID" value="GAA0159135.1"/>
    <property type="molecule type" value="Genomic_DNA"/>
</dbReference>
<accession>A0AAV3Q6J0</accession>
<gene>
    <name evidence="1" type="ORF">LIER_15986</name>
</gene>
<dbReference type="Proteomes" id="UP001454036">
    <property type="component" value="Unassembled WGS sequence"/>
</dbReference>